<evidence type="ECO:0000313" key="3">
    <source>
        <dbReference type="EMBL" id="RSH83190.1"/>
    </source>
</evidence>
<dbReference type="EMBL" id="RSCE01000004">
    <property type="protein sequence ID" value="RSH83190.1"/>
    <property type="molecule type" value="Genomic_DNA"/>
</dbReference>
<organism evidence="3 4">
    <name type="scientific">Apiotrichum porosum</name>
    <dbReference type="NCBI Taxonomy" id="105984"/>
    <lineage>
        <taxon>Eukaryota</taxon>
        <taxon>Fungi</taxon>
        <taxon>Dikarya</taxon>
        <taxon>Basidiomycota</taxon>
        <taxon>Agaricomycotina</taxon>
        <taxon>Tremellomycetes</taxon>
        <taxon>Trichosporonales</taxon>
        <taxon>Trichosporonaceae</taxon>
        <taxon>Apiotrichum</taxon>
    </lineage>
</organism>
<dbReference type="Proteomes" id="UP000279236">
    <property type="component" value="Unassembled WGS sequence"/>
</dbReference>
<feature type="compositionally biased region" description="Low complexity" evidence="2">
    <location>
        <begin position="188"/>
        <end position="216"/>
    </location>
</feature>
<feature type="compositionally biased region" description="Polar residues" evidence="2">
    <location>
        <begin position="26"/>
        <end position="36"/>
    </location>
</feature>
<evidence type="ECO:0000313" key="4">
    <source>
        <dbReference type="Proteomes" id="UP000279236"/>
    </source>
</evidence>
<feature type="region of interest" description="Disordered" evidence="2">
    <location>
        <begin position="180"/>
        <end position="229"/>
    </location>
</feature>
<proteinExistence type="predicted"/>
<reference evidence="3 4" key="1">
    <citation type="submission" date="2018-11" db="EMBL/GenBank/DDBJ databases">
        <title>Genome sequence of Apiotrichum porosum DSM 27194.</title>
        <authorList>
            <person name="Aliyu H."/>
            <person name="Gorte O."/>
            <person name="Ochsenreither K."/>
        </authorList>
    </citation>
    <scope>NUCLEOTIDE SEQUENCE [LARGE SCALE GENOMIC DNA]</scope>
    <source>
        <strain evidence="3 4">DSM 27194</strain>
    </source>
</reference>
<feature type="region of interest" description="Disordered" evidence="2">
    <location>
        <begin position="117"/>
        <end position="148"/>
    </location>
</feature>
<evidence type="ECO:0000256" key="2">
    <source>
        <dbReference type="SAM" id="MobiDB-lite"/>
    </source>
</evidence>
<gene>
    <name evidence="3" type="ORF">EHS24_006850</name>
</gene>
<dbReference type="GeneID" id="39591393"/>
<dbReference type="RefSeq" id="XP_028477142.1">
    <property type="nucleotide sequence ID" value="XM_028622250.1"/>
</dbReference>
<keyword evidence="4" id="KW-1185">Reference proteome</keyword>
<evidence type="ECO:0000256" key="1">
    <source>
        <dbReference type="SAM" id="Coils"/>
    </source>
</evidence>
<feature type="region of interest" description="Disordered" evidence="2">
    <location>
        <begin position="1"/>
        <end position="103"/>
    </location>
</feature>
<name>A0A427XWG8_9TREE</name>
<comment type="caution">
    <text evidence="3">The sequence shown here is derived from an EMBL/GenBank/DDBJ whole genome shotgun (WGS) entry which is preliminary data.</text>
</comment>
<keyword evidence="1" id="KW-0175">Coiled coil</keyword>
<sequence>MTVPALVVTPVRDEEASSTAPGLATGSISANGNTGMKTPRRSKRASSPSLFIITPSRTAGEAAPEPESGGQVKEDSRQHVSAGRGKLQAKPKSMPAIKPHDSPLRNKTIKASAAMVKAKGTPVQERDPNIQIPVRDSPSTPKRHKGTPWKSVVDATAIKDIPIKSTPLENVLLKRTRASSPFIGSPLSSNTAATSPLATSPISASSSTDSSPVYATPAPKTPSNNLVHHTPIKKTPVLRHYSKVTPRSTPARKILIKVNELKIRNAELESKSKAVEHQFQARVAALLSANNVLRAKTSALETETASLRRVAGHQAQRNPLEEANSLIQRLEAEVADLKYRARRNALAALGGGTGSNSSNGSNGDAQAYFKLVVLVELGYVVGTPWQKHKWGHLASA</sequence>
<accession>A0A427XWG8</accession>
<dbReference type="AlphaFoldDB" id="A0A427XWG8"/>
<protein>
    <submittedName>
        <fullName evidence="3">Uncharacterized protein</fullName>
    </submittedName>
</protein>
<feature type="coiled-coil region" evidence="1">
    <location>
        <begin position="251"/>
        <end position="278"/>
    </location>
</feature>